<reference evidence="3" key="1">
    <citation type="submission" date="2019-05" db="EMBL/GenBank/DDBJ databases">
        <title>Annotation for the trematode Fasciolopsis buski.</title>
        <authorList>
            <person name="Choi Y.-J."/>
        </authorList>
    </citation>
    <scope>NUCLEOTIDE SEQUENCE</scope>
    <source>
        <strain evidence="3">HT</strain>
        <tissue evidence="3">Whole worm</tissue>
    </source>
</reference>
<organism evidence="3 4">
    <name type="scientific">Fasciolopsis buskii</name>
    <dbReference type="NCBI Taxonomy" id="27845"/>
    <lineage>
        <taxon>Eukaryota</taxon>
        <taxon>Metazoa</taxon>
        <taxon>Spiralia</taxon>
        <taxon>Lophotrochozoa</taxon>
        <taxon>Platyhelminthes</taxon>
        <taxon>Trematoda</taxon>
        <taxon>Digenea</taxon>
        <taxon>Plagiorchiida</taxon>
        <taxon>Echinostomata</taxon>
        <taxon>Echinostomatoidea</taxon>
        <taxon>Fasciolidae</taxon>
        <taxon>Fasciolopsis</taxon>
    </lineage>
</organism>
<dbReference type="Proteomes" id="UP000728185">
    <property type="component" value="Unassembled WGS sequence"/>
</dbReference>
<proteinExistence type="predicted"/>
<feature type="non-terminal residue" evidence="3">
    <location>
        <position position="1"/>
    </location>
</feature>
<evidence type="ECO:0000313" key="3">
    <source>
        <dbReference type="EMBL" id="KAA0185411.1"/>
    </source>
</evidence>
<dbReference type="EMBL" id="LUCM01010477">
    <property type="protein sequence ID" value="KAA0185411.1"/>
    <property type="molecule type" value="Genomic_DNA"/>
</dbReference>
<evidence type="ECO:0000256" key="1">
    <source>
        <dbReference type="SAM" id="MobiDB-lite"/>
    </source>
</evidence>
<keyword evidence="2" id="KW-1133">Transmembrane helix</keyword>
<keyword evidence="2" id="KW-0472">Membrane</keyword>
<sequence length="583" mass="63287">VVSLCLGLLREICYDHARLRQRDSTTSSAFLCNRGPNETHTHSRPTDTAFRISYTAADPRHLIVARLNVLVLISKRVLLRLDEQHDLIQPVLGAIYRMCLDLSYLPDGSNDHRSSISPFCRHLDLQRPAGLRSARFQIPSTLSHNSSQQPTNSDSTQASVLTNTSFARKATRIHPLMRARPPSSSRSDRRSPLDLIDDTTSTTNTPPGCLTSSSLVSEVGERQLFLRLAYHLVRVAPHLFPYSIIQALAAPCFRAGRFQTAGGAGADGLGRPSNALHRVVGPENARANALGVAAPRHLATGCDQICVPPTNETNPITSDIALRTCLLTLAELVILAPEHVALISDLKAATVSLDRDSHGSTHASDADTARRGDSVIVQALMSAFASCPTLSCIHPVRIQEAVLIALLSLLNHRDTARFFPITQIADHILDLLFDLFPAWPKPHPSTKDIDPAILGLSEALANCAPTALPVVQVDVRSGDGCSKSAKFRTVIELDRTNGPSVLPRRCSPPTAWDIQGGFVAAEGLRVFPRPACVSSGLDLMDSYSALLLATLIQAGIYEVMGAYLFCYFVRHLMNAVWSSSSNH</sequence>
<feature type="compositionally biased region" description="Polar residues" evidence="1">
    <location>
        <begin position="199"/>
        <end position="209"/>
    </location>
</feature>
<feature type="region of interest" description="Disordered" evidence="1">
    <location>
        <begin position="172"/>
        <end position="209"/>
    </location>
</feature>
<name>A0A8E0VD55_9TREM</name>
<dbReference type="OrthoDB" id="6258953at2759"/>
<keyword evidence="2" id="KW-0812">Transmembrane</keyword>
<dbReference type="AlphaFoldDB" id="A0A8E0VD55"/>
<protein>
    <submittedName>
        <fullName evidence="3">Uncharacterized protein</fullName>
    </submittedName>
</protein>
<feature type="region of interest" description="Disordered" evidence="1">
    <location>
        <begin position="141"/>
        <end position="160"/>
    </location>
</feature>
<keyword evidence="4" id="KW-1185">Reference proteome</keyword>
<evidence type="ECO:0000256" key="2">
    <source>
        <dbReference type="SAM" id="Phobius"/>
    </source>
</evidence>
<gene>
    <name evidence="3" type="ORF">FBUS_10205</name>
</gene>
<comment type="caution">
    <text evidence="3">The sequence shown here is derived from an EMBL/GenBank/DDBJ whole genome shotgun (WGS) entry which is preliminary data.</text>
</comment>
<feature type="transmembrane region" description="Helical" evidence="2">
    <location>
        <begin position="543"/>
        <end position="569"/>
    </location>
</feature>
<accession>A0A8E0VD55</accession>
<evidence type="ECO:0000313" key="4">
    <source>
        <dbReference type="Proteomes" id="UP000728185"/>
    </source>
</evidence>